<keyword evidence="6" id="KW-0539">Nucleus</keyword>
<evidence type="ECO:0000256" key="5">
    <source>
        <dbReference type="ARBA" id="ARBA00022833"/>
    </source>
</evidence>
<evidence type="ECO:0000256" key="7">
    <source>
        <dbReference type="PROSITE-ProRule" id="PRU00042"/>
    </source>
</evidence>
<dbReference type="InterPro" id="IPR013087">
    <property type="entry name" value="Znf_C2H2_type"/>
</dbReference>
<feature type="domain" description="C2H2-type" evidence="9">
    <location>
        <begin position="511"/>
        <end position="538"/>
    </location>
</feature>
<evidence type="ECO:0000256" key="8">
    <source>
        <dbReference type="SAM" id="MobiDB-lite"/>
    </source>
</evidence>
<keyword evidence="11" id="KW-1185">Reference proteome</keyword>
<evidence type="ECO:0000259" key="9">
    <source>
        <dbReference type="PROSITE" id="PS50157"/>
    </source>
</evidence>
<dbReference type="InterPro" id="IPR003309">
    <property type="entry name" value="SCAN_dom"/>
</dbReference>
<dbReference type="InterPro" id="IPR036236">
    <property type="entry name" value="Znf_C2H2_sf"/>
</dbReference>
<dbReference type="PANTHER" id="PTHR45935:SF15">
    <property type="entry name" value="SCAN BOX DOMAIN-CONTAINING PROTEIN"/>
    <property type="match status" value="1"/>
</dbReference>
<keyword evidence="2" id="KW-0479">Metal-binding</keyword>
<keyword evidence="3" id="KW-0677">Repeat</keyword>
<dbReference type="PROSITE" id="PS00028">
    <property type="entry name" value="ZINC_FINGER_C2H2_1"/>
    <property type="match status" value="3"/>
</dbReference>
<dbReference type="KEGG" id="emc:129327787"/>
<dbReference type="InterPro" id="IPR038269">
    <property type="entry name" value="SCAN_sf"/>
</dbReference>
<evidence type="ECO:0000313" key="12">
    <source>
        <dbReference type="RefSeq" id="XP_054832515.1"/>
    </source>
</evidence>
<evidence type="ECO:0000256" key="1">
    <source>
        <dbReference type="ARBA" id="ARBA00004123"/>
    </source>
</evidence>
<comment type="subcellular location">
    <subcellularLocation>
        <location evidence="1">Nucleus</location>
    </subcellularLocation>
</comment>
<organism evidence="11 12">
    <name type="scientific">Eublepharis macularius</name>
    <name type="common">Leopard gecko</name>
    <name type="synonym">Cyrtodactylus macularius</name>
    <dbReference type="NCBI Taxonomy" id="481883"/>
    <lineage>
        <taxon>Eukaryota</taxon>
        <taxon>Metazoa</taxon>
        <taxon>Chordata</taxon>
        <taxon>Craniata</taxon>
        <taxon>Vertebrata</taxon>
        <taxon>Euteleostomi</taxon>
        <taxon>Lepidosauria</taxon>
        <taxon>Squamata</taxon>
        <taxon>Bifurcata</taxon>
        <taxon>Gekkota</taxon>
        <taxon>Eublepharidae</taxon>
        <taxon>Eublepharinae</taxon>
        <taxon>Eublepharis</taxon>
    </lineage>
</organism>
<evidence type="ECO:0000313" key="11">
    <source>
        <dbReference type="Proteomes" id="UP001190640"/>
    </source>
</evidence>
<sequence>MDRSGWTASEAMEWKQCKRLRQHWEGHWQDFLKPLQPPCLVLRNPPPVEPELWDDTKAFLASFEQVAKACQWPREEWVARLLPALNGEPQQAFGSLEARDKEDYGKVKAAILRGEANRMETLRQHFRQFRSREVEDPRRIYSQLQELCHQWLRPDRHSKEQILELLILEQFLAILPPELQSWIRASGPENCTQAAALAEDFLMSQHGDELGMWQFQVPLREMPVNSLEAEDAPLGSSQSQIQNEKDDVELFSMGMGMTDRMIRSPSLPPERQEMASARMIEGAVSLKAAPLSVDEAQEIVLNPSEKPLRWEVTQENLGEVVSSGGLVIPKPQNISHLEQEKVNFVLGCDDSVAFPGVVEPAKIGMNSEQEKTEPVKMHSQLPGIEQGEIYWAEMCQQMYDSEGQHGRKEPEEAPNKSMELAQDPRNAQQATVDPHANYDCYSRPFKNPRHCLEENLPSITEPGGQSQRKARQKTIANPDLKLYECSECGRCFRLKAKLARHQRIHTGEKPYECTHCGKTFCRSDGLLSHQRSHTGEKPYKCFGCGKSFRWRNKWLAHLKIHTGET</sequence>
<evidence type="ECO:0000259" key="10">
    <source>
        <dbReference type="PROSITE" id="PS50804"/>
    </source>
</evidence>
<dbReference type="FunFam" id="3.30.160.60:FF:000624">
    <property type="entry name" value="zinc finger protein 697"/>
    <property type="match status" value="1"/>
</dbReference>
<dbReference type="FunFam" id="3.30.160.60:FF:001498">
    <property type="entry name" value="Zinc finger protein 404"/>
    <property type="match status" value="1"/>
</dbReference>
<dbReference type="Gene3D" id="1.10.4020.10">
    <property type="entry name" value="DNA breaking-rejoining enzymes"/>
    <property type="match status" value="1"/>
</dbReference>
<feature type="domain" description="SCAN box" evidence="10">
    <location>
        <begin position="123"/>
        <end position="201"/>
    </location>
</feature>
<evidence type="ECO:0000256" key="4">
    <source>
        <dbReference type="ARBA" id="ARBA00022771"/>
    </source>
</evidence>
<dbReference type="PROSITE" id="PS50804">
    <property type="entry name" value="SCAN_BOX"/>
    <property type="match status" value="1"/>
</dbReference>
<dbReference type="GeneID" id="129327787"/>
<dbReference type="FunFam" id="3.30.160.60:FF:000352">
    <property type="entry name" value="zinc finger protein 3 homolog"/>
    <property type="match status" value="1"/>
</dbReference>
<dbReference type="PROSITE" id="PS50157">
    <property type="entry name" value="ZINC_FINGER_C2H2_2"/>
    <property type="match status" value="3"/>
</dbReference>
<feature type="domain" description="C2H2-type" evidence="9">
    <location>
        <begin position="483"/>
        <end position="510"/>
    </location>
</feature>
<dbReference type="Pfam" id="PF00096">
    <property type="entry name" value="zf-C2H2"/>
    <property type="match status" value="2"/>
</dbReference>
<evidence type="ECO:0000256" key="2">
    <source>
        <dbReference type="ARBA" id="ARBA00022723"/>
    </source>
</evidence>
<dbReference type="PANTHER" id="PTHR45935">
    <property type="entry name" value="PROTEIN ZBED8-RELATED"/>
    <property type="match status" value="1"/>
</dbReference>
<feature type="compositionally biased region" description="Basic and acidic residues" evidence="8">
    <location>
        <begin position="402"/>
        <end position="414"/>
    </location>
</feature>
<dbReference type="CDD" id="cd07936">
    <property type="entry name" value="SCAN"/>
    <property type="match status" value="1"/>
</dbReference>
<dbReference type="GO" id="GO:0008270">
    <property type="term" value="F:zinc ion binding"/>
    <property type="evidence" value="ECO:0007669"/>
    <property type="project" value="UniProtKB-KW"/>
</dbReference>
<keyword evidence="4 7" id="KW-0863">Zinc-finger</keyword>
<keyword evidence="5" id="KW-0862">Zinc</keyword>
<proteinExistence type="predicted"/>
<dbReference type="SUPFAM" id="SSF57667">
    <property type="entry name" value="beta-beta-alpha zinc fingers"/>
    <property type="match status" value="2"/>
</dbReference>
<dbReference type="Pfam" id="PF02023">
    <property type="entry name" value="SCAN"/>
    <property type="match status" value="1"/>
</dbReference>
<reference evidence="12" key="1">
    <citation type="submission" date="2025-08" db="UniProtKB">
        <authorList>
            <consortium name="RefSeq"/>
        </authorList>
    </citation>
    <scope>IDENTIFICATION</scope>
    <source>
        <tissue evidence="12">Blood</tissue>
    </source>
</reference>
<name>A0AA97J7J4_EUBMA</name>
<dbReference type="AlphaFoldDB" id="A0AA97J7J4"/>
<dbReference type="FunFam" id="1.10.4020.10:FF:000001">
    <property type="entry name" value="zinc finger protein 263 isoform X1"/>
    <property type="match status" value="1"/>
</dbReference>
<feature type="region of interest" description="Disordered" evidence="8">
    <location>
        <begin position="401"/>
        <end position="420"/>
    </location>
</feature>
<dbReference type="RefSeq" id="XP_054832515.1">
    <property type="nucleotide sequence ID" value="XM_054976540.1"/>
</dbReference>
<dbReference type="InterPro" id="IPR050916">
    <property type="entry name" value="SCAN-C2H2_zinc_finger"/>
</dbReference>
<dbReference type="Proteomes" id="UP001190640">
    <property type="component" value="Chromosome 4"/>
</dbReference>
<dbReference type="SMART" id="SM00355">
    <property type="entry name" value="ZnF_C2H2"/>
    <property type="match status" value="3"/>
</dbReference>
<dbReference type="SMART" id="SM00431">
    <property type="entry name" value="SCAN"/>
    <property type="match status" value="1"/>
</dbReference>
<evidence type="ECO:0000256" key="3">
    <source>
        <dbReference type="ARBA" id="ARBA00022737"/>
    </source>
</evidence>
<dbReference type="GO" id="GO:0005634">
    <property type="term" value="C:nucleus"/>
    <property type="evidence" value="ECO:0007669"/>
    <property type="project" value="UniProtKB-SubCell"/>
</dbReference>
<evidence type="ECO:0000256" key="6">
    <source>
        <dbReference type="ARBA" id="ARBA00023242"/>
    </source>
</evidence>
<feature type="domain" description="C2H2-type" evidence="9">
    <location>
        <begin position="539"/>
        <end position="565"/>
    </location>
</feature>
<gene>
    <name evidence="12" type="primary">LOC129327787</name>
</gene>
<accession>A0AA97J7J4</accession>
<dbReference type="SUPFAM" id="SSF47353">
    <property type="entry name" value="Retrovirus capsid dimerization domain-like"/>
    <property type="match status" value="1"/>
</dbReference>
<dbReference type="Gene3D" id="3.30.160.60">
    <property type="entry name" value="Classic Zinc Finger"/>
    <property type="match status" value="3"/>
</dbReference>
<protein>
    <submittedName>
        <fullName evidence="12">Zinc finger and SCAN domain-containing protein 12-like</fullName>
    </submittedName>
</protein>